<feature type="compositionally biased region" description="Gly residues" evidence="1">
    <location>
        <begin position="96"/>
        <end position="105"/>
    </location>
</feature>
<dbReference type="AlphaFoldDB" id="A0A4U6XCJ9"/>
<protein>
    <submittedName>
        <fullName evidence="2">Uncharacterized protein</fullName>
    </submittedName>
</protein>
<feature type="region of interest" description="Disordered" evidence="1">
    <location>
        <begin position="187"/>
        <end position="207"/>
    </location>
</feature>
<organism evidence="2 3">
    <name type="scientific">Colletotrichum tanaceti</name>
    <dbReference type="NCBI Taxonomy" id="1306861"/>
    <lineage>
        <taxon>Eukaryota</taxon>
        <taxon>Fungi</taxon>
        <taxon>Dikarya</taxon>
        <taxon>Ascomycota</taxon>
        <taxon>Pezizomycotina</taxon>
        <taxon>Sordariomycetes</taxon>
        <taxon>Hypocreomycetidae</taxon>
        <taxon>Glomerellales</taxon>
        <taxon>Glomerellaceae</taxon>
        <taxon>Colletotrichum</taxon>
        <taxon>Colletotrichum destructivum species complex</taxon>
    </lineage>
</organism>
<sequence>MSPRMSTPPTEPRAMGSAGISLTPLPPAPEVSAWLGEAMPPPGKGVGVGVGGGELLSGMAGGGGGGGGGGMKDGVGDGVRTVGAELGSTTGREVAEGGGGGGGGSADASGSSDVDVVFVIDEMTNVVRGRSDSELKGTGGGCGGDGVGLGEAVGVFCLADADVDDNGSDEPVGVARLGPVDCAPPVAPPSAFGVPVPAPVRPRSKAG</sequence>
<accession>A0A4U6XCJ9</accession>
<dbReference type="Proteomes" id="UP000310108">
    <property type="component" value="Unassembled WGS sequence"/>
</dbReference>
<gene>
    <name evidence="2" type="ORF">CTA1_13266</name>
</gene>
<dbReference type="EMBL" id="PJEX01000184">
    <property type="protein sequence ID" value="TKW53471.1"/>
    <property type="molecule type" value="Genomic_DNA"/>
</dbReference>
<keyword evidence="3" id="KW-1185">Reference proteome</keyword>
<proteinExistence type="predicted"/>
<feature type="region of interest" description="Disordered" evidence="1">
    <location>
        <begin position="1"/>
        <end position="26"/>
    </location>
</feature>
<name>A0A4U6XCJ9_9PEZI</name>
<reference evidence="2 3" key="1">
    <citation type="journal article" date="2019" name="PLoS ONE">
        <title>Comparative genome analysis indicates high evolutionary potential of pathogenicity genes in Colletotrichum tanaceti.</title>
        <authorList>
            <person name="Lelwala R.V."/>
            <person name="Korhonen P.K."/>
            <person name="Young N.D."/>
            <person name="Scott J.B."/>
            <person name="Ades P.A."/>
            <person name="Gasser R.B."/>
            <person name="Taylor P.W.J."/>
        </authorList>
    </citation>
    <scope>NUCLEOTIDE SEQUENCE [LARGE SCALE GENOMIC DNA]</scope>
    <source>
        <strain evidence="2">BRIP57314</strain>
    </source>
</reference>
<evidence type="ECO:0000256" key="1">
    <source>
        <dbReference type="SAM" id="MobiDB-lite"/>
    </source>
</evidence>
<evidence type="ECO:0000313" key="3">
    <source>
        <dbReference type="Proteomes" id="UP000310108"/>
    </source>
</evidence>
<evidence type="ECO:0000313" key="2">
    <source>
        <dbReference type="EMBL" id="TKW53471.1"/>
    </source>
</evidence>
<comment type="caution">
    <text evidence="2">The sequence shown here is derived from an EMBL/GenBank/DDBJ whole genome shotgun (WGS) entry which is preliminary data.</text>
</comment>
<feature type="region of interest" description="Disordered" evidence="1">
    <location>
        <begin position="89"/>
        <end position="110"/>
    </location>
</feature>